<name>A0A0A9ELJ0_ARUDO</name>
<organism evidence="1">
    <name type="scientific">Arundo donax</name>
    <name type="common">Giant reed</name>
    <name type="synonym">Donax arundinaceus</name>
    <dbReference type="NCBI Taxonomy" id="35708"/>
    <lineage>
        <taxon>Eukaryota</taxon>
        <taxon>Viridiplantae</taxon>
        <taxon>Streptophyta</taxon>
        <taxon>Embryophyta</taxon>
        <taxon>Tracheophyta</taxon>
        <taxon>Spermatophyta</taxon>
        <taxon>Magnoliopsida</taxon>
        <taxon>Liliopsida</taxon>
        <taxon>Poales</taxon>
        <taxon>Poaceae</taxon>
        <taxon>PACMAD clade</taxon>
        <taxon>Arundinoideae</taxon>
        <taxon>Arundineae</taxon>
        <taxon>Arundo</taxon>
    </lineage>
</organism>
<reference evidence="1" key="2">
    <citation type="journal article" date="2015" name="Data Brief">
        <title>Shoot transcriptome of the giant reed, Arundo donax.</title>
        <authorList>
            <person name="Barrero R.A."/>
            <person name="Guerrero F.D."/>
            <person name="Moolhuijzen P."/>
            <person name="Goolsby J.A."/>
            <person name="Tidwell J."/>
            <person name="Bellgard S.E."/>
            <person name="Bellgard M.I."/>
        </authorList>
    </citation>
    <scope>NUCLEOTIDE SEQUENCE</scope>
    <source>
        <tissue evidence="1">Shoot tissue taken approximately 20 cm above the soil surface</tissue>
    </source>
</reference>
<dbReference type="EMBL" id="GBRH01200978">
    <property type="protein sequence ID" value="JAD96917.1"/>
    <property type="molecule type" value="Transcribed_RNA"/>
</dbReference>
<evidence type="ECO:0000313" key="1">
    <source>
        <dbReference type="EMBL" id="JAD96917.1"/>
    </source>
</evidence>
<reference evidence="1" key="1">
    <citation type="submission" date="2014-09" db="EMBL/GenBank/DDBJ databases">
        <authorList>
            <person name="Magalhaes I.L.F."/>
            <person name="Oliveira U."/>
            <person name="Santos F.R."/>
            <person name="Vidigal T.H.D.A."/>
            <person name="Brescovit A.D."/>
            <person name="Santos A.J."/>
        </authorList>
    </citation>
    <scope>NUCLEOTIDE SEQUENCE</scope>
    <source>
        <tissue evidence="1">Shoot tissue taken approximately 20 cm above the soil surface</tissue>
    </source>
</reference>
<protein>
    <submittedName>
        <fullName evidence="1">Uncharacterized protein</fullName>
    </submittedName>
</protein>
<dbReference type="AlphaFoldDB" id="A0A0A9ELJ0"/>
<accession>A0A0A9ELJ0</accession>
<proteinExistence type="predicted"/>
<sequence length="37" mass="4126">MLSSIICNVVSPKTNVYVGFMTPPYPYVIFVLNAFLS</sequence>